<name>A0ABR3P590_9PEZI</name>
<dbReference type="EMBL" id="JBFMKM010000014">
    <property type="protein sequence ID" value="KAL1297947.1"/>
    <property type="molecule type" value="Genomic_DNA"/>
</dbReference>
<keyword evidence="3 4" id="KW-0268">Exocytosis</keyword>
<evidence type="ECO:0000313" key="9">
    <source>
        <dbReference type="Proteomes" id="UP001562354"/>
    </source>
</evidence>
<dbReference type="PANTHER" id="PTHR13043:SF1">
    <property type="entry name" value="EXOCYST COMPLEX COMPONENT 2"/>
    <property type="match status" value="1"/>
</dbReference>
<dbReference type="Proteomes" id="UP001562354">
    <property type="component" value="Unassembled WGS sequence"/>
</dbReference>
<feature type="compositionally biased region" description="Basic and acidic residues" evidence="6">
    <location>
        <begin position="1050"/>
        <end position="1062"/>
    </location>
</feature>
<keyword evidence="5" id="KW-0175">Coiled coil</keyword>
<protein>
    <recommendedName>
        <fullName evidence="4">Exocyst complex component SEC5</fullName>
    </recommendedName>
</protein>
<organism evidence="8 9">
    <name type="scientific">Neodothiora populina</name>
    <dbReference type="NCBI Taxonomy" id="2781224"/>
    <lineage>
        <taxon>Eukaryota</taxon>
        <taxon>Fungi</taxon>
        <taxon>Dikarya</taxon>
        <taxon>Ascomycota</taxon>
        <taxon>Pezizomycotina</taxon>
        <taxon>Dothideomycetes</taxon>
        <taxon>Dothideomycetidae</taxon>
        <taxon>Dothideales</taxon>
        <taxon>Dothioraceae</taxon>
        <taxon>Neodothiora</taxon>
    </lineage>
</organism>
<evidence type="ECO:0000256" key="6">
    <source>
        <dbReference type="SAM" id="MobiDB-lite"/>
    </source>
</evidence>
<dbReference type="InterPro" id="IPR039481">
    <property type="entry name" value="EXOC2/Sec5_N_dom"/>
</dbReference>
<sequence length="1071" mass="119043">MAAEIERQLLNHYKLDSLYPAEWPQRDDDSDADDNDDDDDNNINNNNRKNKSIAPDDAARSRFAGLNHRASVRSTITGTQKSASGADSLVQKDEPDPLGLAPSVVQKLRRRGLPVEEDLRLRNRFLLSSTTFSPTLFLSQVHQDASTESLLRGLDTLSQSIEQKSASLKVLVESNFERFVRAKATIDNVYQEMRNQGQDPSAPSSPALAHRRQASRVTSRNNTHFRSVSGTVNHLKPTEGDKRKNALTKESEYGVLGIKAPLIELAVKAEEVWGPALGGRDKEEDLKGVLSYVEQNRPIFCIAGNLQEAVKTRDYEALIEEYNRAKRYADQARSLAENASDTGAELTDAQVHQILVAAKIWHDTRNQVKLFKRDAWKQLANAQTFQSTQSAEEQRDSQMTLIGTLLQLGVDENPIWYYLNSRYNQLKERLNNAFERMKIEVEVARRKLGSEPEPSMQVAKVHLQSPSLHLIQDRLKTMDTPRVLDFWEKVQSALNSLLAVQGGLFGEILDFWETAQSFISGKAQRELPNGVFTSESAQQHLELADDEIARLQNSAAELITTMRDNAFSFFADSPIDDISSLFSPVPATPDTPTMALSPPSKETRRFSFDVTNIPGPSPKKGESWEKYAFWPPYANSLSGAHYLARFIILVGTAASEASALSIVSENPRLMDKLKSMVVGVRERCVQAVCAAWAADSDTCKLLEDWTRSADRRDLTNMPSHFMSFEEIILQNLQRMMFISEAVQRSGSVNVIAPPSSKLLQVVRHQFVSSMYKALSGTVENAEKHKPESSSGNDDPDGLTNPAATLLQAGSNVAAVDASNKSIRVLLSLSNLSHLRKITIPHLLSTFETSFSVSLNEEQKTLRDVLAQIDNRLFQSYTSPTDTRLANLITSGINDDMSAAMAAPTTRPTNARPYIYEVLLTLVLIHAEITTTTPPLAPQILSHHLETISSTFLSSFKSSTGGSNPHQKSYNLYALMQATLDVELVAQTLSNYTTERASDLQSQIYLALDERTDADARRRLQGELPEMRAILKRLREGTKGEFGCFKRERRSARGGDREGKGGDRPGSSGKTA</sequence>
<accession>A0ABR3P590</accession>
<feature type="coiled-coil region" evidence="5">
    <location>
        <begin position="420"/>
        <end position="447"/>
    </location>
</feature>
<feature type="region of interest" description="Disordered" evidence="6">
    <location>
        <begin position="778"/>
        <end position="802"/>
    </location>
</feature>
<dbReference type="PANTHER" id="PTHR13043">
    <property type="entry name" value="EXOCYST COMPLEX COMPONENT SEC5"/>
    <property type="match status" value="1"/>
</dbReference>
<evidence type="ECO:0000313" key="8">
    <source>
        <dbReference type="EMBL" id="KAL1297947.1"/>
    </source>
</evidence>
<feature type="region of interest" description="Disordered" evidence="6">
    <location>
        <begin position="1041"/>
        <end position="1071"/>
    </location>
</feature>
<proteinExistence type="inferred from homology"/>
<feature type="region of interest" description="Disordered" evidence="6">
    <location>
        <begin position="21"/>
        <end position="57"/>
    </location>
</feature>
<evidence type="ECO:0000256" key="4">
    <source>
        <dbReference type="RuleBase" id="RU365069"/>
    </source>
</evidence>
<gene>
    <name evidence="8" type="ORF">AAFC00_006459</name>
</gene>
<feature type="compositionally biased region" description="Polar residues" evidence="6">
    <location>
        <begin position="194"/>
        <end position="204"/>
    </location>
</feature>
<feature type="region of interest" description="Disordered" evidence="6">
    <location>
        <begin position="69"/>
        <end position="98"/>
    </location>
</feature>
<keyword evidence="9" id="KW-1185">Reference proteome</keyword>
<feature type="domain" description="Exocyst complex component EXOC2/Sec5 N-terminal" evidence="7">
    <location>
        <begin position="95"/>
        <end position="1044"/>
    </location>
</feature>
<feature type="compositionally biased region" description="Polar residues" evidence="6">
    <location>
        <begin position="72"/>
        <end position="85"/>
    </location>
</feature>
<dbReference type="RefSeq" id="XP_069197629.1">
    <property type="nucleotide sequence ID" value="XM_069346417.1"/>
</dbReference>
<keyword evidence="4" id="KW-0653">Protein transport</keyword>
<evidence type="ECO:0000256" key="1">
    <source>
        <dbReference type="ARBA" id="ARBA00010578"/>
    </source>
</evidence>
<comment type="subunit">
    <text evidence="4">Component of the exocyst complex.</text>
</comment>
<evidence type="ECO:0000256" key="2">
    <source>
        <dbReference type="ARBA" id="ARBA00022448"/>
    </source>
</evidence>
<dbReference type="GeneID" id="95980158"/>
<comment type="caution">
    <text evidence="8">The sequence shown here is derived from an EMBL/GenBank/DDBJ whole genome shotgun (WGS) entry which is preliminary data.</text>
</comment>
<evidence type="ECO:0000256" key="3">
    <source>
        <dbReference type="ARBA" id="ARBA00022483"/>
    </source>
</evidence>
<evidence type="ECO:0000256" key="5">
    <source>
        <dbReference type="SAM" id="Coils"/>
    </source>
</evidence>
<keyword evidence="2 4" id="KW-0813">Transport</keyword>
<reference evidence="8 9" key="1">
    <citation type="submission" date="2024-07" db="EMBL/GenBank/DDBJ databases">
        <title>Draft sequence of the Neodothiora populina.</title>
        <authorList>
            <person name="Drown D.D."/>
            <person name="Schuette U.S."/>
            <person name="Buechlein A.B."/>
            <person name="Rusch D.R."/>
            <person name="Winton L.W."/>
            <person name="Adams G.A."/>
        </authorList>
    </citation>
    <scope>NUCLEOTIDE SEQUENCE [LARGE SCALE GENOMIC DNA]</scope>
    <source>
        <strain evidence="8 9">CPC 39397</strain>
    </source>
</reference>
<dbReference type="InterPro" id="IPR029175">
    <property type="entry name" value="EXOC2/Sec5"/>
</dbReference>
<dbReference type="Pfam" id="PF15469">
    <property type="entry name" value="Sec5"/>
    <property type="match status" value="1"/>
</dbReference>
<comment type="function">
    <text evidence="4">Component of the exocyst complex involved in the docking of exocytic vesicles with fusion sites on the plasma membrane.</text>
</comment>
<feature type="region of interest" description="Disordered" evidence="6">
    <location>
        <begin position="194"/>
        <end position="220"/>
    </location>
</feature>
<feature type="coiled-coil region" evidence="5">
    <location>
        <begin position="534"/>
        <end position="561"/>
    </location>
</feature>
<evidence type="ECO:0000259" key="7">
    <source>
        <dbReference type="Pfam" id="PF15469"/>
    </source>
</evidence>
<feature type="compositionally biased region" description="Acidic residues" evidence="6">
    <location>
        <begin position="28"/>
        <end position="41"/>
    </location>
</feature>
<comment type="similarity">
    <text evidence="1 4">Belongs to the SEC5 family.</text>
</comment>